<dbReference type="GeneID" id="93609943"/>
<dbReference type="AlphaFoldDB" id="I1BPY7"/>
<gene>
    <name evidence="2" type="ORF">RO3G_02971</name>
</gene>
<sequence length="79" mass="9144">MSTEENELPKAVIARLLKNAVKKESIKLVSEKKEKNKKDESKPKEEDKAKMEEEEEDIQIVESVLSPKVLDDMPNEEEF</sequence>
<reference evidence="2 3" key="1">
    <citation type="journal article" date="2009" name="PLoS Genet.">
        <title>Genomic analysis of the basal lineage fungus Rhizopus oryzae reveals a whole-genome duplication.</title>
        <authorList>
            <person name="Ma L.-J."/>
            <person name="Ibrahim A.S."/>
            <person name="Skory C."/>
            <person name="Grabherr M.G."/>
            <person name="Burger G."/>
            <person name="Butler M."/>
            <person name="Elias M."/>
            <person name="Idnurm A."/>
            <person name="Lang B.F."/>
            <person name="Sone T."/>
            <person name="Abe A."/>
            <person name="Calvo S.E."/>
            <person name="Corrochano L.M."/>
            <person name="Engels R."/>
            <person name="Fu J."/>
            <person name="Hansberg W."/>
            <person name="Kim J.-M."/>
            <person name="Kodira C.D."/>
            <person name="Koehrsen M.J."/>
            <person name="Liu B."/>
            <person name="Miranda-Saavedra D."/>
            <person name="O'Leary S."/>
            <person name="Ortiz-Castellanos L."/>
            <person name="Poulter R."/>
            <person name="Rodriguez-Romero J."/>
            <person name="Ruiz-Herrera J."/>
            <person name="Shen Y.-Q."/>
            <person name="Zeng Q."/>
            <person name="Galagan J."/>
            <person name="Birren B.W."/>
            <person name="Cuomo C.A."/>
            <person name="Wickes B.L."/>
        </authorList>
    </citation>
    <scope>NUCLEOTIDE SEQUENCE [LARGE SCALE GENOMIC DNA]</scope>
    <source>
        <strain evidence="3">RA 99-880 / ATCC MYA-4621 / FGSC 9543 / NRRL 43880</strain>
    </source>
</reference>
<feature type="region of interest" description="Disordered" evidence="1">
    <location>
        <begin position="28"/>
        <end position="59"/>
    </location>
</feature>
<proteinExistence type="predicted"/>
<dbReference type="EMBL" id="CH476733">
    <property type="protein sequence ID" value="EIE78267.1"/>
    <property type="molecule type" value="Genomic_DNA"/>
</dbReference>
<protein>
    <submittedName>
        <fullName evidence="2">Uncharacterized protein</fullName>
    </submittedName>
</protein>
<feature type="compositionally biased region" description="Basic and acidic residues" evidence="1">
    <location>
        <begin position="28"/>
        <end position="51"/>
    </location>
</feature>
<name>I1BPY7_RHIO9</name>
<evidence type="ECO:0000313" key="2">
    <source>
        <dbReference type="EMBL" id="EIE78267.1"/>
    </source>
</evidence>
<evidence type="ECO:0000313" key="3">
    <source>
        <dbReference type="Proteomes" id="UP000009138"/>
    </source>
</evidence>
<keyword evidence="3" id="KW-1185">Reference proteome</keyword>
<evidence type="ECO:0000256" key="1">
    <source>
        <dbReference type="SAM" id="MobiDB-lite"/>
    </source>
</evidence>
<dbReference type="InParanoid" id="I1BPY7"/>
<dbReference type="RefSeq" id="XP_067513663.1">
    <property type="nucleotide sequence ID" value="XM_067657562.1"/>
</dbReference>
<dbReference type="OrthoDB" id="2280648at2759"/>
<accession>I1BPY7</accession>
<organism evidence="2 3">
    <name type="scientific">Rhizopus delemar (strain RA 99-880 / ATCC MYA-4621 / FGSC 9543 / NRRL 43880)</name>
    <name type="common">Mucormycosis agent</name>
    <name type="synonym">Rhizopus arrhizus var. delemar</name>
    <dbReference type="NCBI Taxonomy" id="246409"/>
    <lineage>
        <taxon>Eukaryota</taxon>
        <taxon>Fungi</taxon>
        <taxon>Fungi incertae sedis</taxon>
        <taxon>Mucoromycota</taxon>
        <taxon>Mucoromycotina</taxon>
        <taxon>Mucoromycetes</taxon>
        <taxon>Mucorales</taxon>
        <taxon>Mucorineae</taxon>
        <taxon>Rhizopodaceae</taxon>
        <taxon>Rhizopus</taxon>
    </lineage>
</organism>
<dbReference type="Proteomes" id="UP000009138">
    <property type="component" value="Unassembled WGS sequence"/>
</dbReference>
<dbReference type="VEuPathDB" id="FungiDB:RO3G_02971"/>